<feature type="domain" description="NADP-dependent oxidoreductase" evidence="3">
    <location>
        <begin position="28"/>
        <end position="322"/>
    </location>
</feature>
<evidence type="ECO:0000256" key="2">
    <source>
        <dbReference type="SAM" id="Coils"/>
    </source>
</evidence>
<dbReference type="PANTHER" id="PTHR43364">
    <property type="entry name" value="NADH-SPECIFIC METHYLGLYOXAL REDUCTASE-RELATED"/>
    <property type="match status" value="1"/>
</dbReference>
<dbReference type="Proteomes" id="UP000199202">
    <property type="component" value="Unassembled WGS sequence"/>
</dbReference>
<dbReference type="SUPFAM" id="SSF51430">
    <property type="entry name" value="NAD(P)-linked oxidoreductase"/>
    <property type="match status" value="1"/>
</dbReference>
<dbReference type="EMBL" id="FNDJ01000016">
    <property type="protein sequence ID" value="SDK52399.1"/>
    <property type="molecule type" value="Genomic_DNA"/>
</dbReference>
<reference evidence="4 5" key="1">
    <citation type="submission" date="2016-10" db="EMBL/GenBank/DDBJ databases">
        <authorList>
            <person name="de Groot N.N."/>
        </authorList>
    </citation>
    <scope>NUCLEOTIDE SEQUENCE [LARGE SCALE GENOMIC DNA]</scope>
    <source>
        <strain evidence="4 5">CGMCC 4.6533</strain>
    </source>
</reference>
<evidence type="ECO:0000256" key="1">
    <source>
        <dbReference type="ARBA" id="ARBA00023002"/>
    </source>
</evidence>
<dbReference type="InterPro" id="IPR050523">
    <property type="entry name" value="AKR_Detox_Biosynth"/>
</dbReference>
<dbReference type="PANTHER" id="PTHR43364:SF5">
    <property type="entry name" value="REDUCTASE"/>
    <property type="match status" value="1"/>
</dbReference>
<dbReference type="CDD" id="cd19087">
    <property type="entry name" value="AKR_AKR12A1_B1_C1"/>
    <property type="match status" value="1"/>
</dbReference>
<keyword evidence="2" id="KW-0175">Coiled coil</keyword>
<dbReference type="InterPro" id="IPR023210">
    <property type="entry name" value="NADP_OxRdtase_dom"/>
</dbReference>
<protein>
    <submittedName>
        <fullName evidence="4">Predicted oxidoreductase</fullName>
    </submittedName>
</protein>
<dbReference type="Pfam" id="PF00248">
    <property type="entry name" value="Aldo_ket_red"/>
    <property type="match status" value="1"/>
</dbReference>
<dbReference type="STRING" id="633440.SAMN05421869_116202"/>
<dbReference type="Gene3D" id="3.20.20.100">
    <property type="entry name" value="NADP-dependent oxidoreductase domain"/>
    <property type="match status" value="1"/>
</dbReference>
<name>A0A1G9CLD6_9ACTN</name>
<organism evidence="4 5">
    <name type="scientific">Nonomuraea jiangxiensis</name>
    <dbReference type="NCBI Taxonomy" id="633440"/>
    <lineage>
        <taxon>Bacteria</taxon>
        <taxon>Bacillati</taxon>
        <taxon>Actinomycetota</taxon>
        <taxon>Actinomycetes</taxon>
        <taxon>Streptosporangiales</taxon>
        <taxon>Streptosporangiaceae</taxon>
        <taxon>Nonomuraea</taxon>
    </lineage>
</organism>
<keyword evidence="5" id="KW-1185">Reference proteome</keyword>
<evidence type="ECO:0000313" key="5">
    <source>
        <dbReference type="Proteomes" id="UP000199202"/>
    </source>
</evidence>
<evidence type="ECO:0000259" key="3">
    <source>
        <dbReference type="Pfam" id="PF00248"/>
    </source>
</evidence>
<dbReference type="InterPro" id="IPR036812">
    <property type="entry name" value="NAD(P)_OxRdtase_dom_sf"/>
</dbReference>
<feature type="coiled-coil region" evidence="2">
    <location>
        <begin position="245"/>
        <end position="272"/>
    </location>
</feature>
<dbReference type="GO" id="GO:0016491">
    <property type="term" value="F:oxidoreductase activity"/>
    <property type="evidence" value="ECO:0007669"/>
    <property type="project" value="UniProtKB-KW"/>
</dbReference>
<sequence>MAWSALQVCNLDFMEYVNLGRSGLRVSPLCLGTMNFGPLTSEEDSFAIMDKAHELGINFFDSANVYGWKKGEGVTEQILGRWFAQGGGRRERTVIATKLYGDMGDWPNEGRLSALNIRRACDASLKRMQTDYIDIYQAHHIDRNTPFEEFWEAMEVLRQQGKILYVGSSNFAGWHIAKAQETAARRNFTGLVSEQSHYNLLTRAVELEVLPACEDYGVGVIPWSPLAGGLLGGVLRKIDKGRSAAEHMLKQLDKHRDQIEQYEKFCDDLGEDPANVALAWLLKQRAVTAPIIGPRTLEQLEGTLRVLEIDLDATALARLDEIFPGHRTAPEDYAW</sequence>
<gene>
    <name evidence="4" type="ORF">SAMN05421869_116202</name>
</gene>
<keyword evidence="1" id="KW-0560">Oxidoreductase</keyword>
<proteinExistence type="predicted"/>
<dbReference type="GO" id="GO:0005829">
    <property type="term" value="C:cytosol"/>
    <property type="evidence" value="ECO:0007669"/>
    <property type="project" value="UniProtKB-ARBA"/>
</dbReference>
<dbReference type="AlphaFoldDB" id="A0A1G9CLD6"/>
<accession>A0A1G9CLD6</accession>
<dbReference type="FunFam" id="3.20.20.100:FF:000004">
    <property type="entry name" value="Oxidoreductase, aldo/keto reductase"/>
    <property type="match status" value="1"/>
</dbReference>
<evidence type="ECO:0000313" key="4">
    <source>
        <dbReference type="EMBL" id="SDK52399.1"/>
    </source>
</evidence>